<protein>
    <submittedName>
        <fullName evidence="1">Uncharacterized protein</fullName>
    </submittedName>
</protein>
<reference evidence="1 2" key="1">
    <citation type="submission" date="2018-03" db="EMBL/GenBank/DDBJ databases">
        <title>Draft Genome Sequences of the Obligatory Marine Myxobacteria Enhygromyxa salina SWB005.</title>
        <authorList>
            <person name="Poehlein A."/>
            <person name="Moghaddam J.A."/>
            <person name="Harms H."/>
            <person name="Alanjari M."/>
            <person name="Koenig G.M."/>
            <person name="Daniel R."/>
            <person name="Schaeberle T.F."/>
        </authorList>
    </citation>
    <scope>NUCLEOTIDE SEQUENCE [LARGE SCALE GENOMIC DNA]</scope>
    <source>
        <strain evidence="1 2">SWB005</strain>
    </source>
</reference>
<comment type="caution">
    <text evidence="1">The sequence shown here is derived from an EMBL/GenBank/DDBJ whole genome shotgun (WGS) entry which is preliminary data.</text>
</comment>
<dbReference type="Proteomes" id="UP000237968">
    <property type="component" value="Unassembled WGS sequence"/>
</dbReference>
<dbReference type="AlphaFoldDB" id="A0A2S9YBS2"/>
<name>A0A2S9YBS2_9BACT</name>
<dbReference type="SUPFAM" id="SSF53756">
    <property type="entry name" value="UDP-Glycosyltransferase/glycogen phosphorylase"/>
    <property type="match status" value="1"/>
</dbReference>
<dbReference type="RefSeq" id="WP_106391701.1">
    <property type="nucleotide sequence ID" value="NZ_PVNK01000118.1"/>
</dbReference>
<sequence>MATRVAYFTAGTVGAGHLVRGEAIRRGLARAGFTGEVRSFGPATGFDGWLSGDHLSVEVRDDPMLADPDLAPRSALGRALLDWQPDLVIVDMFWAPVRHLLARLGCPAWLLVRACPPVWLTGAGAVRFDPGAWDRIVAIEPIGAEVLTHAIDPIVIANPNECAGPGRLRELLGAPDDRPLVVVSHAGKPAERGELEARAQARAPAGATVVRLDPDGPGRGLFPAARTLGGADLVVSGVGYNSFWEAHWLGWHERTEFCPFARSIDRQGLRLARFRGHRARANGADTLAQWVLAS</sequence>
<proteinExistence type="predicted"/>
<dbReference type="OrthoDB" id="8549922at2"/>
<dbReference type="EMBL" id="PVNK01000118">
    <property type="protein sequence ID" value="PRQ02461.1"/>
    <property type="molecule type" value="Genomic_DNA"/>
</dbReference>
<evidence type="ECO:0000313" key="1">
    <source>
        <dbReference type="EMBL" id="PRQ02461.1"/>
    </source>
</evidence>
<gene>
    <name evidence="1" type="ORF">ENSA5_22790</name>
</gene>
<accession>A0A2S9YBS2</accession>
<keyword evidence="2" id="KW-1185">Reference proteome</keyword>
<evidence type="ECO:0000313" key="2">
    <source>
        <dbReference type="Proteomes" id="UP000237968"/>
    </source>
</evidence>
<organism evidence="1 2">
    <name type="scientific">Enhygromyxa salina</name>
    <dbReference type="NCBI Taxonomy" id="215803"/>
    <lineage>
        <taxon>Bacteria</taxon>
        <taxon>Pseudomonadati</taxon>
        <taxon>Myxococcota</taxon>
        <taxon>Polyangia</taxon>
        <taxon>Nannocystales</taxon>
        <taxon>Nannocystaceae</taxon>
        <taxon>Enhygromyxa</taxon>
    </lineage>
</organism>